<sequence>MDGEKFISFFTPFLHGQPRGDWRANSSPAGSSHGRLCPAREDRNSIGELEVGSMLRLGSHLSKVLEVKKKKKRFGIGRK</sequence>
<dbReference type="Proteomes" id="UP001472677">
    <property type="component" value="Unassembled WGS sequence"/>
</dbReference>
<proteinExistence type="predicted"/>
<evidence type="ECO:0000313" key="2">
    <source>
        <dbReference type="EMBL" id="KAK8563388.1"/>
    </source>
</evidence>
<gene>
    <name evidence="2" type="ORF">V6N12_035536</name>
</gene>
<dbReference type="EMBL" id="JBBPBM010000011">
    <property type="protein sequence ID" value="KAK8563388.1"/>
    <property type="molecule type" value="Genomic_DNA"/>
</dbReference>
<evidence type="ECO:0000313" key="3">
    <source>
        <dbReference type="Proteomes" id="UP001472677"/>
    </source>
</evidence>
<protein>
    <submittedName>
        <fullName evidence="2">Uncharacterized protein</fullName>
    </submittedName>
</protein>
<comment type="caution">
    <text evidence="2">The sequence shown here is derived from an EMBL/GenBank/DDBJ whole genome shotgun (WGS) entry which is preliminary data.</text>
</comment>
<keyword evidence="3" id="KW-1185">Reference proteome</keyword>
<organism evidence="2 3">
    <name type="scientific">Hibiscus sabdariffa</name>
    <name type="common">roselle</name>
    <dbReference type="NCBI Taxonomy" id="183260"/>
    <lineage>
        <taxon>Eukaryota</taxon>
        <taxon>Viridiplantae</taxon>
        <taxon>Streptophyta</taxon>
        <taxon>Embryophyta</taxon>
        <taxon>Tracheophyta</taxon>
        <taxon>Spermatophyta</taxon>
        <taxon>Magnoliopsida</taxon>
        <taxon>eudicotyledons</taxon>
        <taxon>Gunneridae</taxon>
        <taxon>Pentapetalae</taxon>
        <taxon>rosids</taxon>
        <taxon>malvids</taxon>
        <taxon>Malvales</taxon>
        <taxon>Malvaceae</taxon>
        <taxon>Malvoideae</taxon>
        <taxon>Hibiscus</taxon>
    </lineage>
</organism>
<accession>A0ABR2EPQ0</accession>
<evidence type="ECO:0000256" key="1">
    <source>
        <dbReference type="SAM" id="MobiDB-lite"/>
    </source>
</evidence>
<reference evidence="2 3" key="1">
    <citation type="journal article" date="2024" name="G3 (Bethesda)">
        <title>Genome assembly of Hibiscus sabdariffa L. provides insights into metabolisms of medicinal natural products.</title>
        <authorList>
            <person name="Kim T."/>
        </authorList>
    </citation>
    <scope>NUCLEOTIDE SEQUENCE [LARGE SCALE GENOMIC DNA]</scope>
    <source>
        <strain evidence="2">TK-2024</strain>
        <tissue evidence="2">Old leaves</tissue>
    </source>
</reference>
<feature type="region of interest" description="Disordered" evidence="1">
    <location>
        <begin position="20"/>
        <end position="39"/>
    </location>
</feature>
<name>A0ABR2EPQ0_9ROSI</name>